<keyword evidence="15" id="KW-1185">Reference proteome</keyword>
<evidence type="ECO:0000313" key="15">
    <source>
        <dbReference type="Proteomes" id="UP000239425"/>
    </source>
</evidence>
<dbReference type="SUPFAM" id="SSF53383">
    <property type="entry name" value="PLP-dependent transferases"/>
    <property type="match status" value="1"/>
</dbReference>
<dbReference type="HAMAP" id="MF_00834">
    <property type="entry name" value="BioA"/>
    <property type="match status" value="1"/>
</dbReference>
<comment type="caution">
    <text evidence="14">The sequence shown here is derived from an EMBL/GenBank/DDBJ whole genome shotgun (WGS) entry which is preliminary data.</text>
</comment>
<evidence type="ECO:0000256" key="11">
    <source>
        <dbReference type="ARBA" id="ARBA00048449"/>
    </source>
</evidence>
<dbReference type="Proteomes" id="UP000239425">
    <property type="component" value="Unassembled WGS sequence"/>
</dbReference>
<feature type="binding site" evidence="13">
    <location>
        <begin position="112"/>
        <end position="113"/>
    </location>
    <ligand>
        <name>pyridoxal 5'-phosphate</name>
        <dbReference type="ChEBI" id="CHEBI:597326"/>
    </ligand>
</feature>
<evidence type="ECO:0000256" key="5">
    <source>
        <dbReference type="ARBA" id="ARBA00022490"/>
    </source>
</evidence>
<evidence type="ECO:0000256" key="3">
    <source>
        <dbReference type="ARBA" id="ARBA00005063"/>
    </source>
</evidence>
<dbReference type="InterPro" id="IPR015424">
    <property type="entry name" value="PyrdxlP-dep_Trfase"/>
</dbReference>
<reference evidence="14 15" key="1">
    <citation type="submission" date="2017-11" db="EMBL/GenBank/DDBJ databases">
        <title>Comparative genomic analysis of Holospora spp., intranuclear symbionts of paramecia.</title>
        <authorList>
            <person name="Garushyants S.K."/>
            <person name="Beliavskaya A."/>
            <person name="Malko D.B."/>
            <person name="Logacheva M.D."/>
            <person name="Rautian M.S."/>
            <person name="Gelfand M.S."/>
        </authorList>
    </citation>
    <scope>NUCLEOTIDE SEQUENCE [LARGE SCALE GENOMIC DNA]</scope>
    <source>
        <strain evidence="15">02AZ16</strain>
    </source>
</reference>
<comment type="function">
    <text evidence="13">Catalyzes the transfer of the alpha-amino group from S-adenosyl-L-methionine (SAM) to 7-keto-8-aminopelargonic acid (KAPA) to form 7,8-diaminopelargonic acid (DAPA). It is the only aminotransferase known to utilize SAM as an amino donor.</text>
</comment>
<comment type="subunit">
    <text evidence="4 13">Homodimer.</text>
</comment>
<keyword evidence="10 13" id="KW-0663">Pyridoxal phosphate</keyword>
<comment type="similarity">
    <text evidence="12 13">Belongs to the class-III pyridoxal-phosphate-dependent aminotransferase family. BioA subfamily.</text>
</comment>
<evidence type="ECO:0000256" key="1">
    <source>
        <dbReference type="ARBA" id="ARBA00001933"/>
    </source>
</evidence>
<gene>
    <name evidence="13" type="primary">bioA</name>
    <name evidence="14" type="ORF">HCUR_00079</name>
</gene>
<evidence type="ECO:0000256" key="6">
    <source>
        <dbReference type="ARBA" id="ARBA00022576"/>
    </source>
</evidence>
<feature type="binding site" evidence="13">
    <location>
        <position position="52"/>
    </location>
    <ligand>
        <name>substrate</name>
    </ligand>
</feature>
<dbReference type="InterPro" id="IPR005814">
    <property type="entry name" value="Aminotrans_3"/>
</dbReference>
<name>A0A2S5RHX8_9PROT</name>
<keyword evidence="9 13" id="KW-0093">Biotin biosynthesis</keyword>
<feature type="binding site" evidence="13">
    <location>
        <position position="278"/>
    </location>
    <ligand>
        <name>substrate</name>
    </ligand>
</feature>
<dbReference type="Gene3D" id="3.40.640.10">
    <property type="entry name" value="Type I PLP-dependent aspartate aminotransferase-like (Major domain)"/>
    <property type="match status" value="1"/>
</dbReference>
<dbReference type="CDD" id="cd00610">
    <property type="entry name" value="OAT_like"/>
    <property type="match status" value="1"/>
</dbReference>
<dbReference type="Gene3D" id="3.90.1150.10">
    <property type="entry name" value="Aspartate Aminotransferase, domain 1"/>
    <property type="match status" value="1"/>
</dbReference>
<comment type="pathway">
    <text evidence="3 13">Cofactor biosynthesis; biotin biosynthesis; 7,8-diaminononanoate from 8-amino-7-oxononanoate (SAM route): step 1/1.</text>
</comment>
<feature type="binding site" evidence="13">
    <location>
        <position position="312"/>
    </location>
    <ligand>
        <name>substrate</name>
    </ligand>
</feature>
<dbReference type="EC" id="2.6.1.62" evidence="13"/>
<evidence type="ECO:0000256" key="9">
    <source>
        <dbReference type="ARBA" id="ARBA00022756"/>
    </source>
</evidence>
<evidence type="ECO:0000256" key="10">
    <source>
        <dbReference type="ARBA" id="ARBA00022898"/>
    </source>
</evidence>
<dbReference type="InterPro" id="IPR015421">
    <property type="entry name" value="PyrdxlP-dep_Trfase_major"/>
</dbReference>
<evidence type="ECO:0000256" key="13">
    <source>
        <dbReference type="HAMAP-Rule" id="MF_00834"/>
    </source>
</evidence>
<dbReference type="NCBIfam" id="TIGR00508">
    <property type="entry name" value="bioA"/>
    <property type="match status" value="1"/>
</dbReference>
<dbReference type="InterPro" id="IPR015422">
    <property type="entry name" value="PyrdxlP-dep_Trfase_small"/>
</dbReference>
<accession>A0A2S5RHX8</accession>
<keyword evidence="6 13" id="KW-0032">Aminotransferase</keyword>
<evidence type="ECO:0000256" key="12">
    <source>
        <dbReference type="ARBA" id="ARBA00060970"/>
    </source>
</evidence>
<dbReference type="InterPro" id="IPR049704">
    <property type="entry name" value="Aminotrans_3_PPA_site"/>
</dbReference>
<protein>
    <recommendedName>
        <fullName evidence="13">Adenosylmethionine-8-amino-7-oxononanoate aminotransferase</fullName>
        <ecNumber evidence="13">2.6.1.62</ecNumber>
    </recommendedName>
    <alternativeName>
        <fullName evidence="13">7,8-diamino-pelargonic acid aminotransferase</fullName>
        <shortName evidence="13">DAPA AT</shortName>
        <shortName evidence="13">DAPA aminotransferase</shortName>
    </alternativeName>
    <alternativeName>
        <fullName evidence="13">7,8-diaminononanoate synthase</fullName>
        <shortName evidence="13">DANS</shortName>
    </alternativeName>
    <alternativeName>
        <fullName evidence="13">Diaminopelargonic acid synthase</fullName>
    </alternativeName>
</protein>
<comment type="catalytic activity">
    <reaction evidence="11 13">
        <text>(8S)-8-amino-7-oxononanoate + S-adenosyl-L-methionine = S-adenosyl-4-methylsulfanyl-2-oxobutanoate + (7R,8S)-7,8-diammoniononanoate</text>
        <dbReference type="Rhea" id="RHEA:16861"/>
        <dbReference type="ChEBI" id="CHEBI:16490"/>
        <dbReference type="ChEBI" id="CHEBI:59789"/>
        <dbReference type="ChEBI" id="CHEBI:149468"/>
        <dbReference type="ChEBI" id="CHEBI:149469"/>
        <dbReference type="EC" id="2.6.1.62"/>
    </reaction>
</comment>
<dbReference type="AlphaFoldDB" id="A0A2S5RHX8"/>
<evidence type="ECO:0000256" key="2">
    <source>
        <dbReference type="ARBA" id="ARBA00004496"/>
    </source>
</evidence>
<keyword evidence="7 13" id="KW-0808">Transferase</keyword>
<evidence type="ECO:0000256" key="4">
    <source>
        <dbReference type="ARBA" id="ARBA00011738"/>
    </source>
</evidence>
<dbReference type="InterPro" id="IPR005815">
    <property type="entry name" value="BioA"/>
</dbReference>
<feature type="modified residue" description="N6-(pyridoxal phosphate)lysine" evidence="13">
    <location>
        <position position="278"/>
    </location>
</feature>
<dbReference type="OrthoDB" id="9801834at2"/>
<dbReference type="UniPathway" id="UPA00078">
    <property type="reaction ID" value="UER00160"/>
</dbReference>
<feature type="binding site" evidence="13">
    <location>
        <begin position="313"/>
        <end position="314"/>
    </location>
    <ligand>
        <name>pyridoxal 5'-phosphate</name>
        <dbReference type="ChEBI" id="CHEBI:597326"/>
    </ligand>
</feature>
<feature type="binding site" evidence="13">
    <location>
        <position position="249"/>
    </location>
    <ligand>
        <name>pyridoxal 5'-phosphate</name>
        <dbReference type="ChEBI" id="CHEBI:597326"/>
    </ligand>
</feature>
<evidence type="ECO:0000256" key="7">
    <source>
        <dbReference type="ARBA" id="ARBA00022679"/>
    </source>
</evidence>
<feature type="binding site" evidence="13">
    <location>
        <position position="145"/>
    </location>
    <ligand>
        <name>substrate</name>
    </ligand>
</feature>
<sequence length="455" mass="50682">MKVSLSKRDQQLIWHPFTQEKIAPKVIGIQKGNGAYLYDEQGKAYLDLISSWWVNLHGHGNSVIAECIYQQALQLEHVLFAGFTHAPAVQLCEGLKEILPYALCRFFFSDNGSTATEVALKMAYQFWKNQGELQRTTFLSFKGGYHGDTVGAMSVGIASGFHSLFSELCFSVDIIPYPDTWDYDPNILEKEAQALHALEKILAQKAARIAAIIIEPTLQGASGMRISRPQFINSCVEMVRKYEILVIFDEVMTGFCRTGPYFALEHTKVVPDFLCLSKGITGGFLPLGLTITTAYIYEGFLSKAWKNAFAHGHSYTANPLSCAAALGSLKLLRSYECQAQIQALETAQRQGLSFLTQQNLPIQKLRCLGTMAAFDLADGVDSKKIKARCLQEGFLIRPLGKTIYTLPPYVTTTEELMAFYETFACIAKPSFPKKRKRALKSLCGLDENIVNEQSI</sequence>
<dbReference type="EMBL" id="PHHC01000013">
    <property type="protein sequence ID" value="PPE06926.1"/>
    <property type="molecule type" value="Genomic_DNA"/>
</dbReference>
<dbReference type="PANTHER" id="PTHR42684">
    <property type="entry name" value="ADENOSYLMETHIONINE-8-AMINO-7-OXONONANOATE AMINOTRANSFERASE"/>
    <property type="match status" value="1"/>
</dbReference>
<organism evidence="14 15">
    <name type="scientific">Holospora curviuscula</name>
    <dbReference type="NCBI Taxonomy" id="1082868"/>
    <lineage>
        <taxon>Bacteria</taxon>
        <taxon>Pseudomonadati</taxon>
        <taxon>Pseudomonadota</taxon>
        <taxon>Alphaproteobacteria</taxon>
        <taxon>Holosporales</taxon>
        <taxon>Holosporaceae</taxon>
        <taxon>Holospora</taxon>
    </lineage>
</organism>
<dbReference type="PIRSF" id="PIRSF000521">
    <property type="entry name" value="Transaminase_4ab_Lys_Orn"/>
    <property type="match status" value="1"/>
</dbReference>
<dbReference type="GO" id="GO:0030170">
    <property type="term" value="F:pyridoxal phosphate binding"/>
    <property type="evidence" value="ECO:0007669"/>
    <property type="project" value="UniProtKB-UniRule"/>
</dbReference>
<keyword evidence="8 13" id="KW-0949">S-adenosyl-L-methionine</keyword>
<dbReference type="PANTHER" id="PTHR42684:SF3">
    <property type="entry name" value="ADENOSYLMETHIONINE-8-AMINO-7-OXONONANOATE AMINOTRANSFERASE"/>
    <property type="match status" value="1"/>
</dbReference>
<dbReference type="GO" id="GO:0004141">
    <property type="term" value="F:dethiobiotin synthase activity"/>
    <property type="evidence" value="ECO:0007669"/>
    <property type="project" value="TreeGrafter"/>
</dbReference>
<comment type="cofactor">
    <cofactor evidence="1 13">
        <name>pyridoxal 5'-phosphate</name>
        <dbReference type="ChEBI" id="CHEBI:597326"/>
    </cofactor>
</comment>
<feature type="site" description="Participates in the substrate recognition with KAPA and in a stacking interaction with the adenine ring of SAM" evidence="13">
    <location>
        <position position="17"/>
    </location>
</feature>
<dbReference type="GO" id="GO:0005737">
    <property type="term" value="C:cytoplasm"/>
    <property type="evidence" value="ECO:0007669"/>
    <property type="project" value="UniProtKB-SubCell"/>
</dbReference>
<dbReference type="FunFam" id="3.40.640.10:FF:000078">
    <property type="entry name" value="Adenosylmethionine-8-amino-7-oxononanoate aminotransferase"/>
    <property type="match status" value="1"/>
</dbReference>
<dbReference type="GO" id="GO:0004015">
    <property type="term" value="F:adenosylmethionine-8-amino-7-oxononanoate transaminase activity"/>
    <property type="evidence" value="ECO:0007669"/>
    <property type="project" value="UniProtKB-UniRule"/>
</dbReference>
<comment type="subcellular location">
    <subcellularLocation>
        <location evidence="2 13">Cytoplasm</location>
    </subcellularLocation>
</comment>
<proteinExistence type="inferred from homology"/>
<dbReference type="RefSeq" id="WP_104206275.1">
    <property type="nucleotide sequence ID" value="NZ_PHHC01000013.1"/>
</dbReference>
<dbReference type="Pfam" id="PF00202">
    <property type="entry name" value="Aminotran_3"/>
    <property type="match status" value="1"/>
</dbReference>
<keyword evidence="5 13" id="KW-0963">Cytoplasm</keyword>
<evidence type="ECO:0000313" key="14">
    <source>
        <dbReference type="EMBL" id="PPE06926.1"/>
    </source>
</evidence>
<feature type="binding site" evidence="13">
    <location>
        <position position="397"/>
    </location>
    <ligand>
        <name>substrate</name>
    </ligand>
</feature>
<evidence type="ECO:0000256" key="8">
    <source>
        <dbReference type="ARBA" id="ARBA00022691"/>
    </source>
</evidence>
<dbReference type="PROSITE" id="PS00600">
    <property type="entry name" value="AA_TRANSFER_CLASS_3"/>
    <property type="match status" value="1"/>
</dbReference>
<dbReference type="GO" id="GO:0009102">
    <property type="term" value="P:biotin biosynthetic process"/>
    <property type="evidence" value="ECO:0007669"/>
    <property type="project" value="UniProtKB-UniRule"/>
</dbReference>